<evidence type="ECO:0000256" key="3">
    <source>
        <dbReference type="SAM" id="MobiDB-lite"/>
    </source>
</evidence>
<evidence type="ECO:0000256" key="1">
    <source>
        <dbReference type="ARBA" id="ARBA00022723"/>
    </source>
</evidence>
<dbReference type="InterPro" id="IPR039537">
    <property type="entry name" value="Retrotran_Ty1/copia-like"/>
</dbReference>
<dbReference type="Proteomes" id="UP000249390">
    <property type="component" value="Unassembled WGS sequence"/>
</dbReference>
<keyword evidence="2" id="KW-0378">Hydrolase</keyword>
<dbReference type="GO" id="GO:0046872">
    <property type="term" value="F:metal ion binding"/>
    <property type="evidence" value="ECO:0007669"/>
    <property type="project" value="UniProtKB-KW"/>
</dbReference>
<evidence type="ECO:0000313" key="5">
    <source>
        <dbReference type="EMBL" id="RAL50901.1"/>
    </source>
</evidence>
<dbReference type="GO" id="GO:0015074">
    <property type="term" value="P:DNA integration"/>
    <property type="evidence" value="ECO:0007669"/>
    <property type="project" value="InterPro"/>
</dbReference>
<dbReference type="InterPro" id="IPR057670">
    <property type="entry name" value="SH3_retrovirus"/>
</dbReference>
<evidence type="ECO:0000313" key="6">
    <source>
        <dbReference type="Proteomes" id="UP000249390"/>
    </source>
</evidence>
<dbReference type="SUPFAM" id="SSF53098">
    <property type="entry name" value="Ribonuclease H-like"/>
    <property type="match status" value="1"/>
</dbReference>
<accession>A0A328E399</accession>
<reference evidence="5 6" key="1">
    <citation type="submission" date="2018-06" db="EMBL/GenBank/DDBJ databases">
        <title>The Genome of Cuscuta australis (Dodder) Provides Insight into the Evolution of Plant Parasitism.</title>
        <authorList>
            <person name="Liu H."/>
        </authorList>
    </citation>
    <scope>NUCLEOTIDE SEQUENCE [LARGE SCALE GENOMIC DNA]</scope>
    <source>
        <strain evidence="6">cv. Yunnan</strain>
        <tissue evidence="5">Vines</tissue>
    </source>
</reference>
<dbReference type="Gene3D" id="3.30.420.10">
    <property type="entry name" value="Ribonuclease H-like superfamily/Ribonuclease H"/>
    <property type="match status" value="1"/>
</dbReference>
<dbReference type="InterPro" id="IPR013103">
    <property type="entry name" value="RVT_2"/>
</dbReference>
<dbReference type="InterPro" id="IPR036397">
    <property type="entry name" value="RNaseH_sf"/>
</dbReference>
<dbReference type="PANTHER" id="PTHR42648:SF31">
    <property type="entry name" value="RNA-DIRECTED DNA POLYMERASE"/>
    <property type="match status" value="1"/>
</dbReference>
<dbReference type="PANTHER" id="PTHR42648">
    <property type="entry name" value="TRANSPOSASE, PUTATIVE-RELATED"/>
    <property type="match status" value="1"/>
</dbReference>
<name>A0A328E399_9ASTE</name>
<keyword evidence="6" id="KW-1185">Reference proteome</keyword>
<dbReference type="GO" id="GO:0016787">
    <property type="term" value="F:hydrolase activity"/>
    <property type="evidence" value="ECO:0007669"/>
    <property type="project" value="UniProtKB-KW"/>
</dbReference>
<dbReference type="EMBL" id="NQVE01000054">
    <property type="protein sequence ID" value="RAL50901.1"/>
    <property type="molecule type" value="Genomic_DNA"/>
</dbReference>
<evidence type="ECO:0000256" key="2">
    <source>
        <dbReference type="ARBA" id="ARBA00022801"/>
    </source>
</evidence>
<dbReference type="InterPro" id="IPR001584">
    <property type="entry name" value="Integrase_cat-core"/>
</dbReference>
<dbReference type="Pfam" id="PF07727">
    <property type="entry name" value="RVT_2"/>
    <property type="match status" value="1"/>
</dbReference>
<dbReference type="Pfam" id="PF13976">
    <property type="entry name" value="gag_pre-integrs"/>
    <property type="match status" value="1"/>
</dbReference>
<protein>
    <recommendedName>
        <fullName evidence="4">Integrase catalytic domain-containing protein</fullName>
    </recommendedName>
</protein>
<feature type="compositionally biased region" description="Polar residues" evidence="3">
    <location>
        <begin position="343"/>
        <end position="361"/>
    </location>
</feature>
<feature type="domain" description="Integrase catalytic" evidence="4">
    <location>
        <begin position="57"/>
        <end position="230"/>
    </location>
</feature>
<keyword evidence="1" id="KW-0479">Metal-binding</keyword>
<comment type="caution">
    <text evidence="5">The sequence shown here is derived from an EMBL/GenBank/DDBJ whole genome shotgun (WGS) entry which is preliminary data.</text>
</comment>
<proteinExistence type="predicted"/>
<feature type="region of interest" description="Disordered" evidence="3">
    <location>
        <begin position="317"/>
        <end position="362"/>
    </location>
</feature>
<dbReference type="AlphaFoldDB" id="A0A328E399"/>
<dbReference type="InterPro" id="IPR012337">
    <property type="entry name" value="RNaseH-like_sf"/>
</dbReference>
<gene>
    <name evidence="5" type="ORF">DM860_005257</name>
</gene>
<dbReference type="Pfam" id="PF25597">
    <property type="entry name" value="SH3_retrovirus"/>
    <property type="match status" value="1"/>
</dbReference>
<evidence type="ECO:0000259" key="4">
    <source>
        <dbReference type="PROSITE" id="PS50994"/>
    </source>
</evidence>
<dbReference type="Pfam" id="PF00665">
    <property type="entry name" value="rve"/>
    <property type="match status" value="1"/>
</dbReference>
<dbReference type="InterPro" id="IPR025724">
    <property type="entry name" value="GAG-pre-integrase_dom"/>
</dbReference>
<sequence>MGHALSIVKECPFDLWHRHLGHPSPKVLSFLPVASSSKSSVLNNGPCAICLRAKQCRAPFPSSTNKATDLFQVIHIDVWGPYRTPSLDGFTSFLTIVDDYSRGTWVYLLHAKSEVPLIFRQFCALIDRQSNKKLQIVRSDNGTEFECFNPFFREHGILHEISCRGTPQQNGRVERKHRHILSVARALRFQASLPIEFWGECILTAAYVINRTPSTVLHGKTPYELIFGSPPSLAHLRTFGCLCYVHNQDRHGDKFESRSLKGIFLSYPHGKKGWRVYCRDTSKFIISRDVIFHENVFPFQDPLSSIASPSIPSFGQLLSVPQAGDRDSHQPTPSPTDPLSEISPDNQPVPSTVALTSSSPNDPIPVVPLEAQLASSSLAAPTALGRRQRQRTPNVWLADYQTYTVKHDAVSTCKYPLTHYIGYARFSPYHRDFLSAVDSGYEPQLYKDAVRFPHWRQAMSDELSALEKNDTWTLVPLPRHKKVLGCKWVYRIKRKCDGTIERYKARLVILGNHQVEGIDYHETFAPMVKLTTVRVLLTVAAIRNWELH</sequence>
<dbReference type="PROSITE" id="PS50994">
    <property type="entry name" value="INTEGRASE"/>
    <property type="match status" value="1"/>
</dbReference>
<dbReference type="GO" id="GO:0003676">
    <property type="term" value="F:nucleic acid binding"/>
    <property type="evidence" value="ECO:0007669"/>
    <property type="project" value="InterPro"/>
</dbReference>
<organism evidence="5 6">
    <name type="scientific">Cuscuta australis</name>
    <dbReference type="NCBI Taxonomy" id="267555"/>
    <lineage>
        <taxon>Eukaryota</taxon>
        <taxon>Viridiplantae</taxon>
        <taxon>Streptophyta</taxon>
        <taxon>Embryophyta</taxon>
        <taxon>Tracheophyta</taxon>
        <taxon>Spermatophyta</taxon>
        <taxon>Magnoliopsida</taxon>
        <taxon>eudicotyledons</taxon>
        <taxon>Gunneridae</taxon>
        <taxon>Pentapetalae</taxon>
        <taxon>asterids</taxon>
        <taxon>lamiids</taxon>
        <taxon>Solanales</taxon>
        <taxon>Convolvulaceae</taxon>
        <taxon>Cuscuteae</taxon>
        <taxon>Cuscuta</taxon>
        <taxon>Cuscuta subgen. Grammica</taxon>
        <taxon>Cuscuta sect. Cleistogrammica</taxon>
    </lineage>
</organism>